<evidence type="ECO:0000313" key="2">
    <source>
        <dbReference type="EMBL" id="KAK3056606.1"/>
    </source>
</evidence>
<proteinExistence type="predicted"/>
<dbReference type="AlphaFoldDB" id="A0AAJ0LVE3"/>
<keyword evidence="3" id="KW-1185">Reference proteome</keyword>
<protein>
    <submittedName>
        <fullName evidence="2">Uncharacterized protein</fullName>
    </submittedName>
</protein>
<organism evidence="2 3">
    <name type="scientific">Extremus antarcticus</name>
    <dbReference type="NCBI Taxonomy" id="702011"/>
    <lineage>
        <taxon>Eukaryota</taxon>
        <taxon>Fungi</taxon>
        <taxon>Dikarya</taxon>
        <taxon>Ascomycota</taxon>
        <taxon>Pezizomycotina</taxon>
        <taxon>Dothideomycetes</taxon>
        <taxon>Dothideomycetidae</taxon>
        <taxon>Mycosphaerellales</taxon>
        <taxon>Extremaceae</taxon>
        <taxon>Extremus</taxon>
    </lineage>
</organism>
<feature type="transmembrane region" description="Helical" evidence="1">
    <location>
        <begin position="14"/>
        <end position="39"/>
    </location>
</feature>
<keyword evidence="1" id="KW-0812">Transmembrane</keyword>
<evidence type="ECO:0000256" key="1">
    <source>
        <dbReference type="SAM" id="Phobius"/>
    </source>
</evidence>
<name>A0AAJ0LVE3_9PEZI</name>
<dbReference type="EMBL" id="JAWDJX010000005">
    <property type="protein sequence ID" value="KAK3056606.1"/>
    <property type="molecule type" value="Genomic_DNA"/>
</dbReference>
<dbReference type="Proteomes" id="UP001271007">
    <property type="component" value="Unassembled WGS sequence"/>
</dbReference>
<keyword evidence="1" id="KW-0472">Membrane</keyword>
<comment type="caution">
    <text evidence="2">The sequence shown here is derived from an EMBL/GenBank/DDBJ whole genome shotgun (WGS) entry which is preliminary data.</text>
</comment>
<accession>A0AAJ0LVE3</accession>
<keyword evidence="1" id="KW-1133">Transmembrane helix</keyword>
<reference evidence="2" key="1">
    <citation type="submission" date="2023-04" db="EMBL/GenBank/DDBJ databases">
        <title>Black Yeasts Isolated from many extreme environments.</title>
        <authorList>
            <person name="Coleine C."/>
            <person name="Stajich J.E."/>
            <person name="Selbmann L."/>
        </authorList>
    </citation>
    <scope>NUCLEOTIDE SEQUENCE</scope>
    <source>
        <strain evidence="2">CCFEE 5312</strain>
    </source>
</reference>
<sequence>MNNNWYEALGLENLYALIWQPTIFWLGVCVLAVYEYLLFEARFDSSPMGFLVGGRTAWTSLPTHSLHTYKVWKKQGGIRSADKISDGDVCIICRDAPSAALQLSKCMHVLSGPPQRWHVITSLLATQIECICLAIAWESRRDNFAEWWKADVLPAEGEREQIELQKISVAVFAACLLYQAVVFETLVSSLRHSSGAMVCDRVLSALGGA</sequence>
<evidence type="ECO:0000313" key="3">
    <source>
        <dbReference type="Proteomes" id="UP001271007"/>
    </source>
</evidence>
<gene>
    <name evidence="2" type="ORF">LTR09_002399</name>
</gene>